<dbReference type="CDD" id="cd00060">
    <property type="entry name" value="FHA"/>
    <property type="match status" value="1"/>
</dbReference>
<name>A0ABQ6JVN1_9MICO</name>
<proteinExistence type="predicted"/>
<accession>A0ABQ6JVN1</accession>
<feature type="compositionally biased region" description="Pro residues" evidence="2">
    <location>
        <begin position="1"/>
        <end position="19"/>
    </location>
</feature>
<dbReference type="InterPro" id="IPR000253">
    <property type="entry name" value="FHA_dom"/>
</dbReference>
<keyword evidence="1" id="KW-0597">Phosphoprotein</keyword>
<feature type="domain" description="FHA" evidence="3">
    <location>
        <begin position="57"/>
        <end position="111"/>
    </location>
</feature>
<dbReference type="EMBL" id="BSVA01000001">
    <property type="protein sequence ID" value="GMA91747.1"/>
    <property type="molecule type" value="Genomic_DNA"/>
</dbReference>
<dbReference type="PROSITE" id="PS50006">
    <property type="entry name" value="FHA_DOMAIN"/>
    <property type="match status" value="1"/>
</dbReference>
<protein>
    <recommendedName>
        <fullName evidence="3">FHA domain-containing protein</fullName>
    </recommendedName>
</protein>
<evidence type="ECO:0000256" key="2">
    <source>
        <dbReference type="SAM" id="MobiDB-lite"/>
    </source>
</evidence>
<dbReference type="SUPFAM" id="SSF49879">
    <property type="entry name" value="SMAD/FHA domain"/>
    <property type="match status" value="1"/>
</dbReference>
<evidence type="ECO:0000313" key="4">
    <source>
        <dbReference type="EMBL" id="GMA91747.1"/>
    </source>
</evidence>
<keyword evidence="5" id="KW-1185">Reference proteome</keyword>
<gene>
    <name evidence="4" type="ORF">GCM10025869_22760</name>
</gene>
<sequence>MISVPEAPPTPPVAAPAPAVPEAAPASPGTPAPAPAARAAWTLVLADGSEVPVRGVLLLGRNPAPFAAWPDAQLLAVADTTQSVSKTHAAFEVDDSGLWVHDLNSTNGVWVVRGEDVTEVAPGRRVNVRSGSTIELGDYVLSARG</sequence>
<comment type="caution">
    <text evidence="4">The sequence shown here is derived from an EMBL/GenBank/DDBJ whole genome shotgun (WGS) entry which is preliminary data.</text>
</comment>
<feature type="region of interest" description="Disordered" evidence="2">
    <location>
        <begin position="1"/>
        <end position="34"/>
    </location>
</feature>
<reference evidence="5" key="1">
    <citation type="journal article" date="2019" name="Int. J. Syst. Evol. Microbiol.">
        <title>The Global Catalogue of Microorganisms (GCM) 10K type strain sequencing project: providing services to taxonomists for standard genome sequencing and annotation.</title>
        <authorList>
            <consortium name="The Broad Institute Genomics Platform"/>
            <consortium name="The Broad Institute Genome Sequencing Center for Infectious Disease"/>
            <person name="Wu L."/>
            <person name="Ma J."/>
        </authorList>
    </citation>
    <scope>NUCLEOTIDE SEQUENCE [LARGE SCALE GENOMIC DNA]</scope>
    <source>
        <strain evidence="5">NBRC 108755</strain>
    </source>
</reference>
<dbReference type="Pfam" id="PF00498">
    <property type="entry name" value="FHA"/>
    <property type="match status" value="1"/>
</dbReference>
<dbReference type="Proteomes" id="UP001157069">
    <property type="component" value="Unassembled WGS sequence"/>
</dbReference>
<dbReference type="Gene3D" id="2.60.200.20">
    <property type="match status" value="1"/>
</dbReference>
<dbReference type="InterPro" id="IPR008984">
    <property type="entry name" value="SMAD_FHA_dom_sf"/>
</dbReference>
<evidence type="ECO:0000313" key="5">
    <source>
        <dbReference type="Proteomes" id="UP001157069"/>
    </source>
</evidence>
<evidence type="ECO:0000256" key="1">
    <source>
        <dbReference type="ARBA" id="ARBA00022553"/>
    </source>
</evidence>
<organism evidence="4 5">
    <name type="scientific">Homoserinibacter gongjuensis</name>
    <dbReference type="NCBI Taxonomy" id="1162968"/>
    <lineage>
        <taxon>Bacteria</taxon>
        <taxon>Bacillati</taxon>
        <taxon>Actinomycetota</taxon>
        <taxon>Actinomycetes</taxon>
        <taxon>Micrococcales</taxon>
        <taxon>Microbacteriaceae</taxon>
        <taxon>Homoserinibacter</taxon>
    </lineage>
</organism>
<evidence type="ECO:0000259" key="3">
    <source>
        <dbReference type="PROSITE" id="PS50006"/>
    </source>
</evidence>
<dbReference type="SMART" id="SM00240">
    <property type="entry name" value="FHA"/>
    <property type="match status" value="1"/>
</dbReference>